<dbReference type="GO" id="GO:0016020">
    <property type="term" value="C:membrane"/>
    <property type="evidence" value="ECO:0007669"/>
    <property type="project" value="UniProtKB-SubCell"/>
</dbReference>
<evidence type="ECO:0000256" key="4">
    <source>
        <dbReference type="ARBA" id="ARBA00023136"/>
    </source>
</evidence>
<comment type="subcellular location">
    <subcellularLocation>
        <location evidence="1">Membrane</location>
        <topology evidence="1">Multi-pass membrane protein</topology>
    </subcellularLocation>
</comment>
<keyword evidence="3 5" id="KW-1133">Transmembrane helix</keyword>
<evidence type="ECO:0000313" key="7">
    <source>
        <dbReference type="EMBL" id="KAF7192127.1"/>
    </source>
</evidence>
<dbReference type="OrthoDB" id="2017497at2759"/>
<comment type="caution">
    <text evidence="7">The sequence shown here is derived from an EMBL/GenBank/DDBJ whole genome shotgun (WGS) entry which is preliminary data.</text>
</comment>
<proteinExistence type="predicted"/>
<evidence type="ECO:0000256" key="5">
    <source>
        <dbReference type="SAM" id="Phobius"/>
    </source>
</evidence>
<accession>A0A8H6RKA1</accession>
<feature type="transmembrane region" description="Helical" evidence="5">
    <location>
        <begin position="51"/>
        <end position="72"/>
    </location>
</feature>
<evidence type="ECO:0000259" key="6">
    <source>
        <dbReference type="Pfam" id="PF01284"/>
    </source>
</evidence>
<sequence length="128" mass="13675">MEKIKLTILIARALQILFALVVLGTSISMVKRLRDAQKACDYLDRSQDECGLLRLPASTSFSAFVGGFSALASTVNLATEIIHFLPFIASLGLDGLTLLFFTASGVNLVAVRAQWNSIHGSCGENGEG</sequence>
<protein>
    <recommendedName>
        <fullName evidence="6">MARVEL domain-containing protein</fullName>
    </recommendedName>
</protein>
<evidence type="ECO:0000256" key="2">
    <source>
        <dbReference type="ARBA" id="ARBA00022692"/>
    </source>
</evidence>
<organism evidence="7 8">
    <name type="scientific">Pseudocercospora fuligena</name>
    <dbReference type="NCBI Taxonomy" id="685502"/>
    <lineage>
        <taxon>Eukaryota</taxon>
        <taxon>Fungi</taxon>
        <taxon>Dikarya</taxon>
        <taxon>Ascomycota</taxon>
        <taxon>Pezizomycotina</taxon>
        <taxon>Dothideomycetes</taxon>
        <taxon>Dothideomycetidae</taxon>
        <taxon>Mycosphaerellales</taxon>
        <taxon>Mycosphaerellaceae</taxon>
        <taxon>Pseudocercospora</taxon>
    </lineage>
</organism>
<evidence type="ECO:0000256" key="1">
    <source>
        <dbReference type="ARBA" id="ARBA00004141"/>
    </source>
</evidence>
<feature type="transmembrane region" description="Helical" evidence="5">
    <location>
        <begin position="84"/>
        <end position="110"/>
    </location>
</feature>
<gene>
    <name evidence="7" type="ORF">HII31_06513</name>
</gene>
<dbReference type="Pfam" id="PF01284">
    <property type="entry name" value="MARVEL"/>
    <property type="match status" value="1"/>
</dbReference>
<evidence type="ECO:0000256" key="3">
    <source>
        <dbReference type="ARBA" id="ARBA00022989"/>
    </source>
</evidence>
<feature type="domain" description="MARVEL" evidence="6">
    <location>
        <begin position="8"/>
        <end position="116"/>
    </location>
</feature>
<dbReference type="InterPro" id="IPR008253">
    <property type="entry name" value="Marvel"/>
</dbReference>
<keyword evidence="2 5" id="KW-0812">Transmembrane</keyword>
<keyword evidence="8" id="KW-1185">Reference proteome</keyword>
<evidence type="ECO:0000313" key="8">
    <source>
        <dbReference type="Proteomes" id="UP000660729"/>
    </source>
</evidence>
<reference evidence="7" key="1">
    <citation type="submission" date="2020-04" db="EMBL/GenBank/DDBJ databases">
        <title>Draft genome resource of the tomato pathogen Pseudocercospora fuligena.</title>
        <authorList>
            <person name="Zaccaron A."/>
        </authorList>
    </citation>
    <scope>NUCLEOTIDE SEQUENCE</scope>
    <source>
        <strain evidence="7">PF001</strain>
    </source>
</reference>
<dbReference type="EMBL" id="JABCIY010000150">
    <property type="protein sequence ID" value="KAF7192127.1"/>
    <property type="molecule type" value="Genomic_DNA"/>
</dbReference>
<name>A0A8H6RKA1_9PEZI</name>
<keyword evidence="4 5" id="KW-0472">Membrane</keyword>
<dbReference type="AlphaFoldDB" id="A0A8H6RKA1"/>
<dbReference type="Proteomes" id="UP000660729">
    <property type="component" value="Unassembled WGS sequence"/>
</dbReference>
<feature type="transmembrane region" description="Helical" evidence="5">
    <location>
        <begin position="6"/>
        <end position="30"/>
    </location>
</feature>